<proteinExistence type="predicted"/>
<gene>
    <name evidence="1" type="ORF">HNQ64_001388</name>
</gene>
<dbReference type="InterPro" id="IPR013424">
    <property type="entry name" value="Ice-binding_C"/>
</dbReference>
<dbReference type="AlphaFoldDB" id="A0A7W8DPP9"/>
<evidence type="ECO:0000313" key="1">
    <source>
        <dbReference type="EMBL" id="MBB5037146.1"/>
    </source>
</evidence>
<protein>
    <recommendedName>
        <fullName evidence="3">PEP-CTERM protein-sorting domain-containing protein</fullName>
    </recommendedName>
</protein>
<keyword evidence="2" id="KW-1185">Reference proteome</keyword>
<dbReference type="Proteomes" id="UP000534294">
    <property type="component" value="Unassembled WGS sequence"/>
</dbReference>
<reference evidence="1 2" key="1">
    <citation type="submission" date="2020-08" db="EMBL/GenBank/DDBJ databases">
        <title>Genomic Encyclopedia of Type Strains, Phase IV (KMG-IV): sequencing the most valuable type-strain genomes for metagenomic binning, comparative biology and taxonomic classification.</title>
        <authorList>
            <person name="Goeker M."/>
        </authorList>
    </citation>
    <scope>NUCLEOTIDE SEQUENCE [LARGE SCALE GENOMIC DNA]</scope>
    <source>
        <strain evidence="1 2">DSM 12251</strain>
    </source>
</reference>
<name>A0A7W8DPP9_9BACT</name>
<organism evidence="1 2">
    <name type="scientific">Prosthecobacter dejongeii</name>
    <dbReference type="NCBI Taxonomy" id="48465"/>
    <lineage>
        <taxon>Bacteria</taxon>
        <taxon>Pseudomonadati</taxon>
        <taxon>Verrucomicrobiota</taxon>
        <taxon>Verrucomicrobiia</taxon>
        <taxon>Verrucomicrobiales</taxon>
        <taxon>Verrucomicrobiaceae</taxon>
        <taxon>Prosthecobacter</taxon>
    </lineage>
</organism>
<accession>A0A7W8DPP9</accession>
<dbReference type="RefSeq" id="WP_184206747.1">
    <property type="nucleotide sequence ID" value="NZ_JACHIF010000002.1"/>
</dbReference>
<evidence type="ECO:0000313" key="2">
    <source>
        <dbReference type="Proteomes" id="UP000534294"/>
    </source>
</evidence>
<evidence type="ECO:0008006" key="3">
    <source>
        <dbReference type="Google" id="ProtNLM"/>
    </source>
</evidence>
<comment type="caution">
    <text evidence="1">The sequence shown here is derived from an EMBL/GenBank/DDBJ whole genome shotgun (WGS) entry which is preliminary data.</text>
</comment>
<dbReference type="EMBL" id="JACHIF010000002">
    <property type="protein sequence ID" value="MBB5037146.1"/>
    <property type="molecule type" value="Genomic_DNA"/>
</dbReference>
<dbReference type="NCBIfam" id="TIGR02595">
    <property type="entry name" value="PEP_CTERM"/>
    <property type="match status" value="1"/>
</dbReference>
<sequence>MSSGGRILAGADRNITFTGATLQIGTELPGAVPTAAGLLTLQTTGTGLLTMQTGSILDFDLFSGAGQGDNTGIVASADRAIILGGVDLSSSTILKVANPTGMTTWAANDQWRLFDWTGLSGPVSGSIAAFDLPSLPDGLTWNTADLLTSGVLSISLVPEPSRVIFLVFGAMSLLSRRRR</sequence>